<dbReference type="InterPro" id="IPR001647">
    <property type="entry name" value="HTH_TetR"/>
</dbReference>
<dbReference type="PANTHER" id="PTHR43479:SF11">
    <property type="entry name" value="ACREF_ENVCD OPERON REPRESSOR-RELATED"/>
    <property type="match status" value="1"/>
</dbReference>
<dbReference type="Gene3D" id="1.10.357.10">
    <property type="entry name" value="Tetracycline Repressor, domain 2"/>
    <property type="match status" value="1"/>
</dbReference>
<gene>
    <name evidence="4" type="ORF">DPV69_18705</name>
</gene>
<feature type="DNA-binding region" description="H-T-H motif" evidence="2">
    <location>
        <begin position="41"/>
        <end position="60"/>
    </location>
</feature>
<feature type="domain" description="HTH tetR-type" evidence="3">
    <location>
        <begin position="18"/>
        <end position="78"/>
    </location>
</feature>
<sequence>MKKSFHSFVRILKGSFKLEVKDYIINGADKLFCQYGFKSVTMDDIAKHLGISKKTIYQNFKDKNELINILIHDRIVNQDLQMNKCSQESENAVEEVFFGMLDMDFFLETMNPMLFYDLQKYHQEAWLNFMAFKEKEIGKKVMENLERGIAEGLYRNDLNLEIITRMRLDQVDVVFTQSGHYDTKKYSLSSIMVEITRHFLYGICNNEGLKLIHKYDKELKDKKEMAKNI</sequence>
<dbReference type="PROSITE" id="PS50977">
    <property type="entry name" value="HTH_TETR_2"/>
    <property type="match status" value="1"/>
</dbReference>
<proteinExistence type="predicted"/>
<dbReference type="Gene3D" id="1.10.10.60">
    <property type="entry name" value="Homeodomain-like"/>
    <property type="match status" value="1"/>
</dbReference>
<evidence type="ECO:0000259" key="3">
    <source>
        <dbReference type="PROSITE" id="PS50977"/>
    </source>
</evidence>
<dbReference type="InterPro" id="IPR036271">
    <property type="entry name" value="Tet_transcr_reg_TetR-rel_C_sf"/>
</dbReference>
<protein>
    <submittedName>
        <fullName evidence="4">TetR/AcrR family transcriptional regulator</fullName>
    </submittedName>
</protein>
<dbReference type="Proteomes" id="UP000284120">
    <property type="component" value="Unassembled WGS sequence"/>
</dbReference>
<evidence type="ECO:0000313" key="4">
    <source>
        <dbReference type="EMBL" id="RWU04348.1"/>
    </source>
</evidence>
<evidence type="ECO:0000256" key="2">
    <source>
        <dbReference type="PROSITE-ProRule" id="PRU00335"/>
    </source>
</evidence>
<dbReference type="PANTHER" id="PTHR43479">
    <property type="entry name" value="ACREF/ENVCD OPERON REPRESSOR-RELATED"/>
    <property type="match status" value="1"/>
</dbReference>
<dbReference type="InterPro" id="IPR050624">
    <property type="entry name" value="HTH-type_Tx_Regulator"/>
</dbReference>
<reference evidence="4 5" key="1">
    <citation type="submission" date="2018-06" db="EMBL/GenBank/DDBJ databases">
        <title>Pedobacter endophyticus sp. nov., an endophytic bacterium isolated from a leaf of Triticum aestivum.</title>
        <authorList>
            <person name="Zhang L."/>
        </authorList>
    </citation>
    <scope>NUCLEOTIDE SEQUENCE [LARGE SCALE GENOMIC DNA]</scope>
    <source>
        <strain evidence="4 5">CM134L-2</strain>
    </source>
</reference>
<evidence type="ECO:0000313" key="5">
    <source>
        <dbReference type="Proteomes" id="UP000284120"/>
    </source>
</evidence>
<dbReference type="Pfam" id="PF00440">
    <property type="entry name" value="TetR_N"/>
    <property type="match status" value="1"/>
</dbReference>
<dbReference type="OrthoDB" id="881297at2"/>
<keyword evidence="5" id="KW-1185">Reference proteome</keyword>
<dbReference type="InterPro" id="IPR009057">
    <property type="entry name" value="Homeodomain-like_sf"/>
</dbReference>
<dbReference type="SUPFAM" id="SSF46689">
    <property type="entry name" value="Homeodomain-like"/>
    <property type="match status" value="1"/>
</dbReference>
<dbReference type="PRINTS" id="PR00455">
    <property type="entry name" value="HTHTETR"/>
</dbReference>
<dbReference type="SUPFAM" id="SSF48498">
    <property type="entry name" value="Tetracyclin repressor-like, C-terminal domain"/>
    <property type="match status" value="1"/>
</dbReference>
<name>A0A443YKS0_9SPHI</name>
<keyword evidence="1 2" id="KW-0238">DNA-binding</keyword>
<organism evidence="4 5">
    <name type="scientific">Pedobacter chitinilyticus</name>
    <dbReference type="NCBI Taxonomy" id="2233776"/>
    <lineage>
        <taxon>Bacteria</taxon>
        <taxon>Pseudomonadati</taxon>
        <taxon>Bacteroidota</taxon>
        <taxon>Sphingobacteriia</taxon>
        <taxon>Sphingobacteriales</taxon>
        <taxon>Sphingobacteriaceae</taxon>
        <taxon>Pedobacter</taxon>
    </lineage>
</organism>
<dbReference type="AlphaFoldDB" id="A0A443YKS0"/>
<comment type="caution">
    <text evidence="4">The sequence shown here is derived from an EMBL/GenBank/DDBJ whole genome shotgun (WGS) entry which is preliminary data.</text>
</comment>
<dbReference type="GO" id="GO:0003677">
    <property type="term" value="F:DNA binding"/>
    <property type="evidence" value="ECO:0007669"/>
    <property type="project" value="UniProtKB-UniRule"/>
</dbReference>
<dbReference type="EMBL" id="SAYW01000007">
    <property type="protein sequence ID" value="RWU04348.1"/>
    <property type="molecule type" value="Genomic_DNA"/>
</dbReference>
<accession>A0A443YKS0</accession>
<evidence type="ECO:0000256" key="1">
    <source>
        <dbReference type="ARBA" id="ARBA00023125"/>
    </source>
</evidence>